<name>A0AAD9K847_9ANNE</name>
<evidence type="ECO:0000313" key="9">
    <source>
        <dbReference type="EMBL" id="KAK2166589.1"/>
    </source>
</evidence>
<dbReference type="PROSITE" id="PS50026">
    <property type="entry name" value="EGF_3"/>
    <property type="match status" value="1"/>
</dbReference>
<evidence type="ECO:0000256" key="3">
    <source>
        <dbReference type="ARBA" id="ARBA00022737"/>
    </source>
</evidence>
<dbReference type="FunFam" id="2.170.300.10:FF:000041">
    <property type="entry name" value="Tyrosine protein kinase receptor tie-1, putative"/>
    <property type="match status" value="1"/>
</dbReference>
<evidence type="ECO:0000256" key="4">
    <source>
        <dbReference type="ARBA" id="ARBA00023157"/>
    </source>
</evidence>
<keyword evidence="2" id="KW-0732">Signal</keyword>
<keyword evidence="3" id="KW-0677">Repeat</keyword>
<protein>
    <recommendedName>
        <fullName evidence="8">EGF-like domain-containing protein</fullName>
    </recommendedName>
</protein>
<dbReference type="GO" id="GO:0033299">
    <property type="term" value="P:secretion of lysosomal enzymes"/>
    <property type="evidence" value="ECO:0007669"/>
    <property type="project" value="TreeGrafter"/>
</dbReference>
<organism evidence="9 10">
    <name type="scientific">Paralvinella palmiformis</name>
    <dbReference type="NCBI Taxonomy" id="53620"/>
    <lineage>
        <taxon>Eukaryota</taxon>
        <taxon>Metazoa</taxon>
        <taxon>Spiralia</taxon>
        <taxon>Lophotrochozoa</taxon>
        <taxon>Annelida</taxon>
        <taxon>Polychaeta</taxon>
        <taxon>Sedentaria</taxon>
        <taxon>Canalipalpata</taxon>
        <taxon>Terebellida</taxon>
        <taxon>Terebelliformia</taxon>
        <taxon>Alvinellidae</taxon>
        <taxon>Paralvinella</taxon>
    </lineage>
</organism>
<keyword evidence="10" id="KW-1185">Reference proteome</keyword>
<feature type="transmembrane region" description="Helical" evidence="7">
    <location>
        <begin position="494"/>
        <end position="521"/>
    </location>
</feature>
<dbReference type="AlphaFoldDB" id="A0AAD9K847"/>
<dbReference type="Proteomes" id="UP001208570">
    <property type="component" value="Unassembled WGS sequence"/>
</dbReference>
<dbReference type="Pfam" id="PF09992">
    <property type="entry name" value="NAGPA"/>
    <property type="match status" value="1"/>
</dbReference>
<dbReference type="EMBL" id="JAODUP010000037">
    <property type="protein sequence ID" value="KAK2166589.1"/>
    <property type="molecule type" value="Genomic_DNA"/>
</dbReference>
<evidence type="ECO:0000256" key="7">
    <source>
        <dbReference type="SAM" id="Phobius"/>
    </source>
</evidence>
<feature type="compositionally biased region" description="Basic and acidic residues" evidence="6">
    <location>
        <begin position="551"/>
        <end position="565"/>
    </location>
</feature>
<reference evidence="9" key="1">
    <citation type="journal article" date="2023" name="Mol. Biol. Evol.">
        <title>Third-Generation Sequencing Reveals the Adaptive Role of the Epigenome in Three Deep-Sea Polychaetes.</title>
        <authorList>
            <person name="Perez M."/>
            <person name="Aroh O."/>
            <person name="Sun Y."/>
            <person name="Lan Y."/>
            <person name="Juniper S.K."/>
            <person name="Young C.R."/>
            <person name="Angers B."/>
            <person name="Qian P.Y."/>
        </authorList>
    </citation>
    <scope>NUCLEOTIDE SEQUENCE</scope>
    <source>
        <strain evidence="9">P08H-3</strain>
    </source>
</reference>
<feature type="domain" description="EGF-like" evidence="8">
    <location>
        <begin position="354"/>
        <end position="386"/>
    </location>
</feature>
<comment type="caution">
    <text evidence="5">Lacks conserved residue(s) required for the propagation of feature annotation.</text>
</comment>
<gene>
    <name evidence="9" type="ORF">LSH36_37g00025</name>
</gene>
<dbReference type="PROSITE" id="PS00022">
    <property type="entry name" value="EGF_1"/>
    <property type="match status" value="2"/>
</dbReference>
<evidence type="ECO:0000313" key="10">
    <source>
        <dbReference type="Proteomes" id="UP001208570"/>
    </source>
</evidence>
<comment type="caution">
    <text evidence="9">The sequence shown here is derived from an EMBL/GenBank/DDBJ whole genome shotgun (WGS) entry which is preliminary data.</text>
</comment>
<keyword evidence="7" id="KW-1133">Transmembrane helix</keyword>
<feature type="disulfide bond" evidence="5">
    <location>
        <begin position="376"/>
        <end position="385"/>
    </location>
</feature>
<dbReference type="InterPro" id="IPR000742">
    <property type="entry name" value="EGF"/>
</dbReference>
<evidence type="ECO:0000256" key="6">
    <source>
        <dbReference type="SAM" id="MobiDB-lite"/>
    </source>
</evidence>
<dbReference type="CDD" id="cd00055">
    <property type="entry name" value="EGF_Lam"/>
    <property type="match status" value="1"/>
</dbReference>
<dbReference type="SMART" id="SM00181">
    <property type="entry name" value="EGF"/>
    <property type="match status" value="3"/>
</dbReference>
<dbReference type="SMART" id="SM00180">
    <property type="entry name" value="EGF_Lam"/>
    <property type="match status" value="2"/>
</dbReference>
<dbReference type="Gene3D" id="2.170.300.10">
    <property type="entry name" value="Tie2 ligand-binding domain superfamily"/>
    <property type="match status" value="1"/>
</dbReference>
<keyword evidence="7" id="KW-0472">Membrane</keyword>
<proteinExistence type="predicted"/>
<accession>A0AAD9K847</accession>
<keyword evidence="1 5" id="KW-0245">EGF-like domain</keyword>
<keyword evidence="7" id="KW-0812">Transmembrane</keyword>
<evidence type="ECO:0000259" key="8">
    <source>
        <dbReference type="PROSITE" id="PS50026"/>
    </source>
</evidence>
<feature type="region of interest" description="Disordered" evidence="6">
    <location>
        <begin position="542"/>
        <end position="571"/>
    </location>
</feature>
<dbReference type="PANTHER" id="PTHR40446:SF2">
    <property type="entry name" value="N-ACETYLGLUCOSAMINE-1-PHOSPHODIESTER ALPHA-N-ACETYLGLUCOSAMINIDASE"/>
    <property type="match status" value="1"/>
</dbReference>
<evidence type="ECO:0000256" key="2">
    <source>
        <dbReference type="ARBA" id="ARBA00022729"/>
    </source>
</evidence>
<evidence type="ECO:0000256" key="1">
    <source>
        <dbReference type="ARBA" id="ARBA00022536"/>
    </source>
</evidence>
<dbReference type="InterPro" id="IPR018711">
    <property type="entry name" value="NAGPA"/>
</dbReference>
<evidence type="ECO:0000256" key="5">
    <source>
        <dbReference type="PROSITE-ProRule" id="PRU00076"/>
    </source>
</evidence>
<dbReference type="InterPro" id="IPR002049">
    <property type="entry name" value="LE_dom"/>
</dbReference>
<sequence length="711" mass="78347">MSYGIVINKPKGECAYCEDLPIDHQYDILQPYLYHHGPEHDHRVIRESQPETYGNNTYEEVPPHRSSPLSLDTPMVQCREFVKKALYSYWEESYVSGHHIVISDPDRTVSVLEPLKVGGCSDRLIATVAETAKQSNCLVAINAGFYNTTSQACYGNVISDARMAHNSGGIQNVHFGIETDGSLIFGYLPPDVMLESSFKQLVGGVIWLVRDGINYVDVSKNVEWSASQENGNLQTFIDIKSARVAVGHDKHGKLVIVVVDGHSWESGLNLHQFADLLIELGVINAINLDGGGSATVLINGTLVNYPGDRCCEREVSTILCVHDIPCQPGNCNDHGNCQHGKCECNDFWSGSSCDVLSCGETNCSGNGECTESGCLCSPGYQGDDCSNDCPLGYYGEQCRFMCNCSHGELCDPITGRCLCNAGYMGFQCETTCPYGYYGHDCKGLCDCSDGCSCHPVTGHCHVPPSLPTVWQFGHCVSDKVIISRDKIPIDPDQYYLLLSCLTVVAIIAVGSIILNVILLSYKISRSTESLLRETKSTPLPCLRSPTLVDSSSHESLSDNSPHDADVDSSSDVQSRSFLSRIGLKREKRRDQRGLWRTWRKVSRKRTKHGESLTSDCEKEEGGVPNNAAQFIEQPLGPVFSDEMNGKMQGSLPSTGQQRKTSERTDELLEEISLELSSSEHRSLNYQSRDTSMHLRQSSLQSINVLQEESIL</sequence>
<dbReference type="PANTHER" id="PTHR40446">
    <property type="entry name" value="N-ACETYLGLUCOSAMINE-1-PHOSPHODIESTER ALPHA-N-ACETYLGLUCOSAMINIDASE"/>
    <property type="match status" value="1"/>
</dbReference>
<keyword evidence="4 5" id="KW-1015">Disulfide bond</keyword>